<dbReference type="InterPro" id="IPR002213">
    <property type="entry name" value="UDP_glucos_trans"/>
</dbReference>
<dbReference type="EMBL" id="CAJPIZ010001768">
    <property type="protein sequence ID" value="CAG2104044.1"/>
    <property type="molecule type" value="Genomic_DNA"/>
</dbReference>
<dbReference type="Gene3D" id="3.40.50.2000">
    <property type="entry name" value="Glycogen Phosphorylase B"/>
    <property type="match status" value="2"/>
</dbReference>
<keyword evidence="1" id="KW-0808">Transferase</keyword>
<name>A0A7R9KKG3_9ACAR</name>
<proteinExistence type="predicted"/>
<dbReference type="Proteomes" id="UP000759131">
    <property type="component" value="Unassembled WGS sequence"/>
</dbReference>
<keyword evidence="3" id="KW-1185">Reference proteome</keyword>
<dbReference type="CDD" id="cd03784">
    <property type="entry name" value="GT1_Gtf-like"/>
    <property type="match status" value="1"/>
</dbReference>
<evidence type="ECO:0008006" key="4">
    <source>
        <dbReference type="Google" id="ProtNLM"/>
    </source>
</evidence>
<dbReference type="EMBL" id="OC856343">
    <property type="protein sequence ID" value="CAD7623614.1"/>
    <property type="molecule type" value="Genomic_DNA"/>
</dbReference>
<dbReference type="AlphaFoldDB" id="A0A7R9KKG3"/>
<evidence type="ECO:0000313" key="3">
    <source>
        <dbReference type="Proteomes" id="UP000759131"/>
    </source>
</evidence>
<protein>
    <recommendedName>
        <fullName evidence="4">UDP-glycosyltransferase</fullName>
    </recommendedName>
</protein>
<dbReference type="GO" id="GO:0008194">
    <property type="term" value="F:UDP-glycosyltransferase activity"/>
    <property type="evidence" value="ECO:0007669"/>
    <property type="project" value="InterPro"/>
</dbReference>
<dbReference type="PANTHER" id="PTHR48050:SF25">
    <property type="entry name" value="STEROL 3-BETA-GLUCOSYLTRANSFERASE"/>
    <property type="match status" value="1"/>
</dbReference>
<dbReference type="OrthoDB" id="6509181at2759"/>
<reference evidence="2" key="1">
    <citation type="submission" date="2020-11" db="EMBL/GenBank/DDBJ databases">
        <authorList>
            <person name="Tran Van P."/>
        </authorList>
    </citation>
    <scope>NUCLEOTIDE SEQUENCE</scope>
</reference>
<gene>
    <name evidence="2" type="ORF">OSB1V03_LOCUS4067</name>
</gene>
<evidence type="ECO:0000313" key="2">
    <source>
        <dbReference type="EMBL" id="CAD7623614.1"/>
    </source>
</evidence>
<evidence type="ECO:0000256" key="1">
    <source>
        <dbReference type="ARBA" id="ARBA00022679"/>
    </source>
</evidence>
<dbReference type="Pfam" id="PF00201">
    <property type="entry name" value="UDPGT"/>
    <property type="match status" value="1"/>
</dbReference>
<sequence length="450" mass="50892">MSFRSLTVLFIPFDAVGHVNPLVALSESLLTAGHQTVVLLTHRWRQVLDTTHPNTRAIFYDSQSQRPESTAAEPAQFLGELLLQHGLLSNNGPVDKMLNNIKHMLSHWAAQLPTNDAHIERAIRDVRPDVIVVDFPLALPSIERSAVPYVCVNVCNPLRHILDTRTPPFGTGYAALGDQVEWKAFTEKYLSATLDVWHQKSAYFVSKGCEPLRMGDHFKHSPYLNVYQFPIELDYQEMRPNPPKHYRFDHFMSTGGDHQVFEIPISLADKPEKLVYFSLGSMGATDVHNMKRLVSILSKSKHRFIVSKGPKHDTYELADNIYGQKYLPQRQIVPLVDLIITHGGNNTVCEGFAAGKPMIILPLQGDQYSNAQRVDELGFGVRLDAYKCTEGQLLAAIDRLLTDRELHERLAIITDRIKKDNSSVTTCALFQRTVLYLDLHLNKIENCSLF</sequence>
<dbReference type="InterPro" id="IPR050426">
    <property type="entry name" value="Glycosyltransferase_28"/>
</dbReference>
<dbReference type="PANTHER" id="PTHR48050">
    <property type="entry name" value="STEROL 3-BETA-GLUCOSYLTRANSFERASE"/>
    <property type="match status" value="1"/>
</dbReference>
<accession>A0A7R9KKG3</accession>
<dbReference type="SUPFAM" id="SSF53756">
    <property type="entry name" value="UDP-Glycosyltransferase/glycogen phosphorylase"/>
    <property type="match status" value="1"/>
</dbReference>
<organism evidence="2">
    <name type="scientific">Medioppia subpectinata</name>
    <dbReference type="NCBI Taxonomy" id="1979941"/>
    <lineage>
        <taxon>Eukaryota</taxon>
        <taxon>Metazoa</taxon>
        <taxon>Ecdysozoa</taxon>
        <taxon>Arthropoda</taxon>
        <taxon>Chelicerata</taxon>
        <taxon>Arachnida</taxon>
        <taxon>Acari</taxon>
        <taxon>Acariformes</taxon>
        <taxon>Sarcoptiformes</taxon>
        <taxon>Oribatida</taxon>
        <taxon>Brachypylina</taxon>
        <taxon>Oppioidea</taxon>
        <taxon>Oppiidae</taxon>
        <taxon>Medioppia</taxon>
    </lineage>
</organism>